<keyword evidence="3 6" id="KW-0378">Hydrolase</keyword>
<gene>
    <name evidence="6" type="primary">atsA_53</name>
    <name evidence="6" type="ORF">TBK1r_46310</name>
</gene>
<dbReference type="PANTHER" id="PTHR42693:SF53">
    <property type="entry name" value="ENDO-4-O-SULFATASE"/>
    <property type="match status" value="1"/>
</dbReference>
<evidence type="ECO:0000259" key="5">
    <source>
        <dbReference type="Pfam" id="PF00884"/>
    </source>
</evidence>
<dbReference type="Gene3D" id="3.30.1120.10">
    <property type="match status" value="1"/>
</dbReference>
<dbReference type="CDD" id="cd16143">
    <property type="entry name" value="ARS_like"/>
    <property type="match status" value="1"/>
</dbReference>
<dbReference type="EC" id="3.1.6.1" evidence="6"/>
<dbReference type="SUPFAM" id="SSF53649">
    <property type="entry name" value="Alkaline phosphatase-like"/>
    <property type="match status" value="1"/>
</dbReference>
<feature type="domain" description="Sulfatase N-terminal" evidence="5">
    <location>
        <begin position="33"/>
        <end position="404"/>
    </location>
</feature>
<evidence type="ECO:0000256" key="2">
    <source>
        <dbReference type="ARBA" id="ARBA00022723"/>
    </source>
</evidence>
<sequence length="516" mass="57632">MNRTFFVLVCWSVLVPIVAQKDVSAAPSETLRPNILIILADDMGYGDVAFLNRDSRIPTPNLDSLARESLVFTDAHSSGSYCVPSRYGLLTGRYMWRTRLGSGGNLANFAGTLIEPGRKTLADLLREAGYFTGLVGKWHQGIDWKLRDESAREVIRVHPNYQDFRNIDFASPVLKGPMDYGFDYSFATSGSAEMNPSTFIENNRVTAVPTLSSREAKDKYGQWYGRDDNIIAEGHTMDRLVPTLSKKACEFVESATRTRPGQPFFLYYAMTTPHNPIVPNREFVGTSRAGAYGDFVVELDHHVGAILRRIAELGIEKNTIVIFTSDNGPVNRTQGYRARWVRGDTAVYGHDSNGPFNGWKAGLQEGGHRVPFFVRWPEKIKPGRSCPTTILFNDVLPTLAEMLNVKLDNHTAEDGQSFFKALTQEASPRSFHEAIVHNSSDGTFAIRKGAFKLTVNGPKTIAQVVDDAFPVSFVLHDLSQDIEETTDISHHHPRMVKEMHALLKKYLRDGRSNGSR</sequence>
<name>A0ABX5XV09_9BACT</name>
<evidence type="ECO:0000256" key="4">
    <source>
        <dbReference type="ARBA" id="ARBA00022837"/>
    </source>
</evidence>
<evidence type="ECO:0000256" key="1">
    <source>
        <dbReference type="ARBA" id="ARBA00008779"/>
    </source>
</evidence>
<accession>A0ABX5XV09</accession>
<dbReference type="Gene3D" id="3.40.720.10">
    <property type="entry name" value="Alkaline Phosphatase, subunit A"/>
    <property type="match status" value="1"/>
</dbReference>
<keyword evidence="7" id="KW-1185">Reference proteome</keyword>
<evidence type="ECO:0000313" key="6">
    <source>
        <dbReference type="EMBL" id="QDV85616.1"/>
    </source>
</evidence>
<reference evidence="6 7" key="1">
    <citation type="submission" date="2019-02" db="EMBL/GenBank/DDBJ databases">
        <title>Deep-cultivation of Planctomycetes and their phenomic and genomic characterization uncovers novel biology.</title>
        <authorList>
            <person name="Wiegand S."/>
            <person name="Jogler M."/>
            <person name="Boedeker C."/>
            <person name="Pinto D."/>
            <person name="Vollmers J."/>
            <person name="Rivas-Marin E."/>
            <person name="Kohn T."/>
            <person name="Peeters S.H."/>
            <person name="Heuer A."/>
            <person name="Rast P."/>
            <person name="Oberbeckmann S."/>
            <person name="Bunk B."/>
            <person name="Jeske O."/>
            <person name="Meyerdierks A."/>
            <person name="Storesund J.E."/>
            <person name="Kallscheuer N."/>
            <person name="Luecker S."/>
            <person name="Lage O.M."/>
            <person name="Pohl T."/>
            <person name="Merkel B.J."/>
            <person name="Hornburger P."/>
            <person name="Mueller R.-W."/>
            <person name="Bruemmer F."/>
            <person name="Labrenz M."/>
            <person name="Spormann A.M."/>
            <person name="Op den Camp H."/>
            <person name="Overmann J."/>
            <person name="Amann R."/>
            <person name="Jetten M.S.M."/>
            <person name="Mascher T."/>
            <person name="Medema M.H."/>
            <person name="Devos D.P."/>
            <person name="Kaster A.-K."/>
            <person name="Ovreas L."/>
            <person name="Rohde M."/>
            <person name="Galperin M.Y."/>
            <person name="Jogler C."/>
        </authorList>
    </citation>
    <scope>NUCLEOTIDE SEQUENCE [LARGE SCALE GENOMIC DNA]</scope>
    <source>
        <strain evidence="6 7">TBK1r</strain>
    </source>
</reference>
<dbReference type="RefSeq" id="WP_145215543.1">
    <property type="nucleotide sequence ID" value="NZ_CP036432.1"/>
</dbReference>
<proteinExistence type="inferred from homology"/>
<dbReference type="InterPro" id="IPR017850">
    <property type="entry name" value="Alkaline_phosphatase_core_sf"/>
</dbReference>
<comment type="similarity">
    <text evidence="1">Belongs to the sulfatase family.</text>
</comment>
<dbReference type="Proteomes" id="UP000318081">
    <property type="component" value="Chromosome"/>
</dbReference>
<dbReference type="EMBL" id="CP036432">
    <property type="protein sequence ID" value="QDV85616.1"/>
    <property type="molecule type" value="Genomic_DNA"/>
</dbReference>
<dbReference type="Pfam" id="PF00884">
    <property type="entry name" value="Sulfatase"/>
    <property type="match status" value="1"/>
</dbReference>
<dbReference type="PANTHER" id="PTHR42693">
    <property type="entry name" value="ARYLSULFATASE FAMILY MEMBER"/>
    <property type="match status" value="1"/>
</dbReference>
<keyword evidence="2" id="KW-0479">Metal-binding</keyword>
<dbReference type="PROSITE" id="PS00149">
    <property type="entry name" value="SULFATASE_2"/>
    <property type="match status" value="1"/>
</dbReference>
<protein>
    <submittedName>
        <fullName evidence="6">Arylsulfatase</fullName>
        <ecNumber evidence="6">3.1.6.1</ecNumber>
    </submittedName>
</protein>
<evidence type="ECO:0000256" key="3">
    <source>
        <dbReference type="ARBA" id="ARBA00022801"/>
    </source>
</evidence>
<dbReference type="GO" id="GO:0004065">
    <property type="term" value="F:arylsulfatase activity"/>
    <property type="evidence" value="ECO:0007669"/>
    <property type="project" value="UniProtKB-EC"/>
</dbReference>
<dbReference type="InterPro" id="IPR050738">
    <property type="entry name" value="Sulfatase"/>
</dbReference>
<keyword evidence="4" id="KW-0106">Calcium</keyword>
<evidence type="ECO:0000313" key="7">
    <source>
        <dbReference type="Proteomes" id="UP000318081"/>
    </source>
</evidence>
<dbReference type="InterPro" id="IPR000917">
    <property type="entry name" value="Sulfatase_N"/>
</dbReference>
<dbReference type="InterPro" id="IPR024607">
    <property type="entry name" value="Sulfatase_CS"/>
</dbReference>
<organism evidence="6 7">
    <name type="scientific">Stieleria magnilauensis</name>
    <dbReference type="NCBI Taxonomy" id="2527963"/>
    <lineage>
        <taxon>Bacteria</taxon>
        <taxon>Pseudomonadati</taxon>
        <taxon>Planctomycetota</taxon>
        <taxon>Planctomycetia</taxon>
        <taxon>Pirellulales</taxon>
        <taxon>Pirellulaceae</taxon>
        <taxon>Stieleria</taxon>
    </lineage>
</organism>